<keyword evidence="1" id="KW-0812">Transmembrane</keyword>
<feature type="transmembrane region" description="Helical" evidence="1">
    <location>
        <begin position="20"/>
        <end position="40"/>
    </location>
</feature>
<protein>
    <submittedName>
        <fullName evidence="2">Uncharacterized protein</fullName>
    </submittedName>
</protein>
<accession>A0A1Y6EV71</accession>
<evidence type="ECO:0000313" key="2">
    <source>
        <dbReference type="EMBL" id="SMQ66109.1"/>
    </source>
</evidence>
<evidence type="ECO:0000256" key="1">
    <source>
        <dbReference type="SAM" id="Phobius"/>
    </source>
</evidence>
<keyword evidence="3" id="KW-1185">Reference proteome</keyword>
<dbReference type="Proteomes" id="UP000194474">
    <property type="component" value="Unassembled WGS sequence"/>
</dbReference>
<reference evidence="3" key="1">
    <citation type="submission" date="2017-04" db="EMBL/GenBank/DDBJ databases">
        <authorList>
            <person name="Varghese N."/>
            <person name="Submissions S."/>
        </authorList>
    </citation>
    <scope>NUCLEOTIDE SEQUENCE [LARGE SCALE GENOMIC DNA]</scope>
</reference>
<name>A0A1Y6EV71_9HYPH</name>
<dbReference type="OrthoDB" id="7959514at2"/>
<organism evidence="2 3">
    <name type="scientific">Devosia lucknowensis</name>
    <dbReference type="NCBI Taxonomy" id="1096929"/>
    <lineage>
        <taxon>Bacteria</taxon>
        <taxon>Pseudomonadati</taxon>
        <taxon>Pseudomonadota</taxon>
        <taxon>Alphaproteobacteria</taxon>
        <taxon>Hyphomicrobiales</taxon>
        <taxon>Devosiaceae</taxon>
        <taxon>Devosia</taxon>
    </lineage>
</organism>
<keyword evidence="1" id="KW-0472">Membrane</keyword>
<sequence>MSVSTEPDEQAEHDRGHVAYNLAGIVALVLLLAVGLAYAIDQQGRASRLTLPALDDGNPVVQTIAGRDLSIPASWFRFGEAIKPGFASQVDLALRLDVGPGAQPVEVDATILPRSGARASAALLDAVYLHQFADETASGIPGLVGKPLMASEGYAGETVWYDPLSPAPFVAKCSAAPDRARKDRCLRTLHLPSGLAVVLSFDAEALPAWKQFDEELARWLGQIGAL</sequence>
<proteinExistence type="predicted"/>
<evidence type="ECO:0000313" key="3">
    <source>
        <dbReference type="Proteomes" id="UP000194474"/>
    </source>
</evidence>
<dbReference type="AlphaFoldDB" id="A0A1Y6EV71"/>
<gene>
    <name evidence="2" type="ORF">SAMN06295905_1397</name>
</gene>
<dbReference type="RefSeq" id="WP_086469726.1">
    <property type="nucleotide sequence ID" value="NZ_FXWK01000001.1"/>
</dbReference>
<dbReference type="EMBL" id="FXWK01000001">
    <property type="protein sequence ID" value="SMQ66109.1"/>
    <property type="molecule type" value="Genomic_DNA"/>
</dbReference>
<keyword evidence="1" id="KW-1133">Transmembrane helix</keyword>